<dbReference type="EMBL" id="WIXE01001378">
    <property type="protein sequence ID" value="KAK5985753.1"/>
    <property type="molecule type" value="Genomic_DNA"/>
</dbReference>
<evidence type="ECO:0000256" key="1">
    <source>
        <dbReference type="SAM" id="SignalP"/>
    </source>
</evidence>
<protein>
    <submittedName>
        <fullName evidence="2">Uncharacterized protein</fullName>
    </submittedName>
</protein>
<dbReference type="AlphaFoldDB" id="A0AAN8GBG0"/>
<keyword evidence="1" id="KW-0732">Signal</keyword>
<name>A0AAN8GBG0_TRICO</name>
<evidence type="ECO:0000313" key="2">
    <source>
        <dbReference type="EMBL" id="KAK5985753.1"/>
    </source>
</evidence>
<evidence type="ECO:0000313" key="3">
    <source>
        <dbReference type="Proteomes" id="UP001331761"/>
    </source>
</evidence>
<feature type="signal peptide" evidence="1">
    <location>
        <begin position="1"/>
        <end position="19"/>
    </location>
</feature>
<sequence>MNPMAGCILLFFLILPTTAEEDTTADPSVVYEIFGHMRTLKVGKFKKYYKAVRSNNEKAADFYNTVYQLAHMDLHPGDVKDLGITLPKLLKEKLATIWGALDLATRDYIEKNWRKDMHKD</sequence>
<feature type="chain" id="PRO_5042998745" evidence="1">
    <location>
        <begin position="20"/>
        <end position="120"/>
    </location>
</feature>
<accession>A0AAN8GBG0</accession>
<reference evidence="2 3" key="1">
    <citation type="submission" date="2019-10" db="EMBL/GenBank/DDBJ databases">
        <title>Assembly and Annotation for the nematode Trichostrongylus colubriformis.</title>
        <authorList>
            <person name="Martin J."/>
        </authorList>
    </citation>
    <scope>NUCLEOTIDE SEQUENCE [LARGE SCALE GENOMIC DNA]</scope>
    <source>
        <strain evidence="2">G859</strain>
        <tissue evidence="2">Whole worm</tissue>
    </source>
</reference>
<comment type="caution">
    <text evidence="2">The sequence shown here is derived from an EMBL/GenBank/DDBJ whole genome shotgun (WGS) entry which is preliminary data.</text>
</comment>
<organism evidence="2 3">
    <name type="scientific">Trichostrongylus colubriformis</name>
    <name type="common">Black scour worm</name>
    <dbReference type="NCBI Taxonomy" id="6319"/>
    <lineage>
        <taxon>Eukaryota</taxon>
        <taxon>Metazoa</taxon>
        <taxon>Ecdysozoa</taxon>
        <taxon>Nematoda</taxon>
        <taxon>Chromadorea</taxon>
        <taxon>Rhabditida</taxon>
        <taxon>Rhabditina</taxon>
        <taxon>Rhabditomorpha</taxon>
        <taxon>Strongyloidea</taxon>
        <taxon>Trichostrongylidae</taxon>
        <taxon>Trichostrongylus</taxon>
    </lineage>
</organism>
<dbReference type="Proteomes" id="UP001331761">
    <property type="component" value="Unassembled WGS sequence"/>
</dbReference>
<proteinExistence type="predicted"/>
<keyword evidence="3" id="KW-1185">Reference proteome</keyword>
<gene>
    <name evidence="2" type="ORF">GCK32_005308</name>
</gene>